<accession>A0A4R7EQY1</accession>
<feature type="transmembrane region" description="Helical" evidence="10">
    <location>
        <begin position="259"/>
        <end position="282"/>
    </location>
</feature>
<dbReference type="Pfam" id="PF01554">
    <property type="entry name" value="MatE"/>
    <property type="match status" value="2"/>
</dbReference>
<feature type="transmembrane region" description="Helical" evidence="10">
    <location>
        <begin position="106"/>
        <end position="127"/>
    </location>
</feature>
<reference evidence="11 12" key="1">
    <citation type="submission" date="2019-03" db="EMBL/GenBank/DDBJ databases">
        <title>Genomic Encyclopedia of Archaeal and Bacterial Type Strains, Phase II (KMG-II): from individual species to whole genera.</title>
        <authorList>
            <person name="Goeker M."/>
        </authorList>
    </citation>
    <scope>NUCLEOTIDE SEQUENCE [LARGE SCALE GENOMIC DNA]</scope>
    <source>
        <strain evidence="11 12">DSM 28213</strain>
    </source>
</reference>
<evidence type="ECO:0000313" key="11">
    <source>
        <dbReference type="EMBL" id="TDS55296.1"/>
    </source>
</evidence>
<evidence type="ECO:0000256" key="9">
    <source>
        <dbReference type="ARBA" id="ARBA00031636"/>
    </source>
</evidence>
<feature type="transmembrane region" description="Helical" evidence="10">
    <location>
        <begin position="443"/>
        <end position="463"/>
    </location>
</feature>
<dbReference type="InterPro" id="IPR050222">
    <property type="entry name" value="MATE_MdtK"/>
</dbReference>
<keyword evidence="8 10" id="KW-0472">Membrane</keyword>
<dbReference type="InterPro" id="IPR048279">
    <property type="entry name" value="MdtK-like"/>
</dbReference>
<dbReference type="GO" id="GO:0015297">
    <property type="term" value="F:antiporter activity"/>
    <property type="evidence" value="ECO:0007669"/>
    <property type="project" value="UniProtKB-KW"/>
</dbReference>
<evidence type="ECO:0000256" key="2">
    <source>
        <dbReference type="ARBA" id="ARBA00022448"/>
    </source>
</evidence>
<feature type="transmembrane region" description="Helical" evidence="10">
    <location>
        <begin position="209"/>
        <end position="230"/>
    </location>
</feature>
<dbReference type="GO" id="GO:0006811">
    <property type="term" value="P:monoatomic ion transport"/>
    <property type="evidence" value="ECO:0007669"/>
    <property type="project" value="UniProtKB-KW"/>
</dbReference>
<feature type="transmembrane region" description="Helical" evidence="10">
    <location>
        <begin position="416"/>
        <end position="437"/>
    </location>
</feature>
<sequence length="474" mass="52203">MRSALSDNFLYLHKFSEMNLAVYFKEFNYNIRLAYPIILAMLGHTIVGVIDNIMVGKIGATELAAASLANSFVFIAISLGVGFSTALTPLVAHSDAENDTKTGRTIFINGLFLCTIVGISLFAIIYFSKPLLNHMGQPEEVIVLARPFLDIVAVSLIPAIIYQAYKQFADGKSRTKNSMYATIITNITNVVFNYLLIYGVWIFPEMGMLGAAYGTLISRVVMIIYMHFALSGQDLFKPFLSNISWAELKKEMLNKIVKLGIPSGLMSFFEVALFVGAVWLSGMIGTVAQAANQIALSMSSMTFMFASGLSVAAMIRVGNQRGLKDYQKLKIVARSILLMAVLIYTVFALGFILFHNYIPMLFLNNADQLNAVMNEEVIKIAGQLLLVAAIFQISDCIQVVTLGALRGIQDVNVPMIITFVSYWVIGFPISIYLGLYTDAGAKGIWIGLLAGLTTAAIFLYLRFHILSNRLIKNN</sequence>
<feature type="transmembrane region" description="Helical" evidence="10">
    <location>
        <begin position="378"/>
        <end position="404"/>
    </location>
</feature>
<evidence type="ECO:0000256" key="7">
    <source>
        <dbReference type="ARBA" id="ARBA00023065"/>
    </source>
</evidence>
<dbReference type="PANTHER" id="PTHR43298:SF2">
    <property type="entry name" value="FMN_FAD EXPORTER YEEO-RELATED"/>
    <property type="match status" value="1"/>
</dbReference>
<evidence type="ECO:0000256" key="1">
    <source>
        <dbReference type="ARBA" id="ARBA00004651"/>
    </source>
</evidence>
<dbReference type="PIRSF" id="PIRSF006603">
    <property type="entry name" value="DinF"/>
    <property type="match status" value="1"/>
</dbReference>
<comment type="subcellular location">
    <subcellularLocation>
        <location evidence="1">Cell membrane</location>
        <topology evidence="1">Multi-pass membrane protein</topology>
    </subcellularLocation>
</comment>
<dbReference type="Proteomes" id="UP000295215">
    <property type="component" value="Unassembled WGS sequence"/>
</dbReference>
<keyword evidence="12" id="KW-1185">Reference proteome</keyword>
<dbReference type="PANTHER" id="PTHR43298">
    <property type="entry name" value="MULTIDRUG RESISTANCE PROTEIN NORM-RELATED"/>
    <property type="match status" value="1"/>
</dbReference>
<dbReference type="GO" id="GO:0005886">
    <property type="term" value="C:plasma membrane"/>
    <property type="evidence" value="ECO:0007669"/>
    <property type="project" value="UniProtKB-SubCell"/>
</dbReference>
<dbReference type="NCBIfam" id="TIGR00797">
    <property type="entry name" value="matE"/>
    <property type="match status" value="1"/>
</dbReference>
<name>A0A4R7EQY1_9FLAO</name>
<proteinExistence type="predicted"/>
<feature type="transmembrane region" description="Helical" evidence="10">
    <location>
        <begin position="33"/>
        <end position="53"/>
    </location>
</feature>
<keyword evidence="2" id="KW-0813">Transport</keyword>
<feature type="transmembrane region" description="Helical" evidence="10">
    <location>
        <begin position="73"/>
        <end position="94"/>
    </location>
</feature>
<gene>
    <name evidence="11" type="ORF">C8P70_12216</name>
</gene>
<evidence type="ECO:0000256" key="10">
    <source>
        <dbReference type="SAM" id="Phobius"/>
    </source>
</evidence>
<evidence type="ECO:0000256" key="4">
    <source>
        <dbReference type="ARBA" id="ARBA00022475"/>
    </source>
</evidence>
<keyword evidence="7" id="KW-0406">Ion transport</keyword>
<dbReference type="CDD" id="cd13131">
    <property type="entry name" value="MATE_NorM_like"/>
    <property type="match status" value="1"/>
</dbReference>
<feature type="transmembrane region" description="Helical" evidence="10">
    <location>
        <begin position="177"/>
        <end position="203"/>
    </location>
</feature>
<evidence type="ECO:0000256" key="5">
    <source>
        <dbReference type="ARBA" id="ARBA00022692"/>
    </source>
</evidence>
<dbReference type="GO" id="GO:0042910">
    <property type="term" value="F:xenobiotic transmembrane transporter activity"/>
    <property type="evidence" value="ECO:0007669"/>
    <property type="project" value="InterPro"/>
</dbReference>
<protein>
    <recommendedName>
        <fullName evidence="9">Multidrug-efflux transporter</fullName>
    </recommendedName>
</protein>
<dbReference type="EMBL" id="SOAG01000022">
    <property type="protein sequence ID" value="TDS55296.1"/>
    <property type="molecule type" value="Genomic_DNA"/>
</dbReference>
<feature type="transmembrane region" description="Helical" evidence="10">
    <location>
        <begin position="147"/>
        <end position="165"/>
    </location>
</feature>
<evidence type="ECO:0000256" key="8">
    <source>
        <dbReference type="ARBA" id="ARBA00023136"/>
    </source>
</evidence>
<evidence type="ECO:0000256" key="3">
    <source>
        <dbReference type="ARBA" id="ARBA00022449"/>
    </source>
</evidence>
<keyword evidence="5 10" id="KW-0812">Transmembrane</keyword>
<keyword evidence="4" id="KW-1003">Cell membrane</keyword>
<organism evidence="11 12">
    <name type="scientific">Myroides indicus</name>
    <dbReference type="NCBI Taxonomy" id="1323422"/>
    <lineage>
        <taxon>Bacteria</taxon>
        <taxon>Pseudomonadati</taxon>
        <taxon>Bacteroidota</taxon>
        <taxon>Flavobacteriia</taxon>
        <taxon>Flavobacteriales</taxon>
        <taxon>Flavobacteriaceae</taxon>
        <taxon>Myroides</taxon>
    </lineage>
</organism>
<keyword evidence="6 10" id="KW-1133">Transmembrane helix</keyword>
<feature type="transmembrane region" description="Helical" evidence="10">
    <location>
        <begin position="294"/>
        <end position="315"/>
    </location>
</feature>
<evidence type="ECO:0000313" key="12">
    <source>
        <dbReference type="Proteomes" id="UP000295215"/>
    </source>
</evidence>
<feature type="transmembrane region" description="Helical" evidence="10">
    <location>
        <begin position="336"/>
        <end position="358"/>
    </location>
</feature>
<comment type="caution">
    <text evidence="11">The sequence shown here is derived from an EMBL/GenBank/DDBJ whole genome shotgun (WGS) entry which is preliminary data.</text>
</comment>
<evidence type="ECO:0000256" key="6">
    <source>
        <dbReference type="ARBA" id="ARBA00022989"/>
    </source>
</evidence>
<dbReference type="AlphaFoldDB" id="A0A4R7EQY1"/>
<keyword evidence="3" id="KW-0050">Antiport</keyword>
<dbReference type="InterPro" id="IPR002528">
    <property type="entry name" value="MATE_fam"/>
</dbReference>